<gene>
    <name evidence="2" type="ORF">RFI_26718</name>
</gene>
<sequence length="168" mass="19826">MMQLIYEAMALCTSIVTIDRKNKSKPIHIRTMDWGIKFLQPLTIEIQFTLQNQVICYCTTWAGYIGILTGLHFSRSKFSKSIECDSDSALSGSWLIGFKLRDLLITPHQYQLFKFVKIKLRYQLKSNLEHCFLFYLFNFLKNPRIKFVKKKECDIDESEYFSFLKVPP</sequence>
<dbReference type="OrthoDB" id="5273684at2759"/>
<dbReference type="PANTHER" id="PTHR28583">
    <property type="entry name" value="ACID AMIDASE"/>
    <property type="match status" value="1"/>
</dbReference>
<dbReference type="Proteomes" id="UP000023152">
    <property type="component" value="Unassembled WGS sequence"/>
</dbReference>
<dbReference type="EC" id="3.5.1.23" evidence="1"/>
<dbReference type="AlphaFoldDB" id="X6M9T2"/>
<evidence type="ECO:0000256" key="1">
    <source>
        <dbReference type="ARBA" id="ARBA00011891"/>
    </source>
</evidence>
<accession>X6M9T2</accession>
<evidence type="ECO:0000313" key="2">
    <source>
        <dbReference type="EMBL" id="ETO10659.1"/>
    </source>
</evidence>
<reference evidence="2 3" key="1">
    <citation type="journal article" date="2013" name="Curr. Biol.">
        <title>The Genome of the Foraminiferan Reticulomyxa filosa.</title>
        <authorList>
            <person name="Glockner G."/>
            <person name="Hulsmann N."/>
            <person name="Schleicher M."/>
            <person name="Noegel A.A."/>
            <person name="Eichinger L."/>
            <person name="Gallinger C."/>
            <person name="Pawlowski J."/>
            <person name="Sierra R."/>
            <person name="Euteneuer U."/>
            <person name="Pillet L."/>
            <person name="Moustafa A."/>
            <person name="Platzer M."/>
            <person name="Groth M."/>
            <person name="Szafranski K."/>
            <person name="Schliwa M."/>
        </authorList>
    </citation>
    <scope>NUCLEOTIDE SEQUENCE [LARGE SCALE GENOMIC DNA]</scope>
</reference>
<evidence type="ECO:0000313" key="3">
    <source>
        <dbReference type="Proteomes" id="UP000023152"/>
    </source>
</evidence>
<proteinExistence type="predicted"/>
<dbReference type="PANTHER" id="PTHR28583:SF1">
    <property type="entry name" value="ACID CERAMIDASE"/>
    <property type="match status" value="1"/>
</dbReference>
<dbReference type="EMBL" id="ASPP01023286">
    <property type="protein sequence ID" value="ETO10659.1"/>
    <property type="molecule type" value="Genomic_DNA"/>
</dbReference>
<name>X6M9T2_RETFI</name>
<organism evidence="2 3">
    <name type="scientific">Reticulomyxa filosa</name>
    <dbReference type="NCBI Taxonomy" id="46433"/>
    <lineage>
        <taxon>Eukaryota</taxon>
        <taxon>Sar</taxon>
        <taxon>Rhizaria</taxon>
        <taxon>Retaria</taxon>
        <taxon>Foraminifera</taxon>
        <taxon>Monothalamids</taxon>
        <taxon>Reticulomyxidae</taxon>
        <taxon>Reticulomyxa</taxon>
    </lineage>
</organism>
<dbReference type="GO" id="GO:0017040">
    <property type="term" value="F:N-acylsphingosine amidohydrolase activity"/>
    <property type="evidence" value="ECO:0007669"/>
    <property type="project" value="UniProtKB-EC"/>
</dbReference>
<protein>
    <recommendedName>
        <fullName evidence="1">ceramidase</fullName>
        <ecNumber evidence="1">3.5.1.23</ecNumber>
    </recommendedName>
</protein>
<comment type="caution">
    <text evidence="2">The sequence shown here is derived from an EMBL/GenBank/DDBJ whole genome shotgun (WGS) entry which is preliminary data.</text>
</comment>
<keyword evidence="3" id="KW-1185">Reference proteome</keyword>